<sequence length="664" mass="73499">MTRSSPGPARLWLRLCWSCCCLLAAVEGRLFTAKLWSVRAGLGGFEPGDAAPAFSVSTLDGEFSYPPKDSSSSSSSSSPRPALIIHAFTNKSAFLEVLWTSNMSLSDLAEFLPLSAQVLFISMDDSAAEQALWMREQVYGVAGSRWKEIRSRLHFSPVPLHMLGNWIPRVFYSWGCGGHNCGLAQVVFTSSEWSVPVISKRLNARYDWLNGRWDPKPYVLAEAGDGCKPVPEVAGAVAWVSEGGCSFFTKIKTMSESNATGVLVYASPGNPIQDMNCVGDECNTTLNIPAAMLHIEPAVVEALSKGKSVNVSFQVTPSPNFFFAIDHQGALAEMGWFLYPTFRFLSWQAEWFDFYTGLLEQAKKPADVVPVFDRVLMQGEAGAQAVVDLPPDLLRYDVLELDAALSCPGLRDETCAHWDHTVQLFVCCDRFSPHCNQELGRWITAFRRGTGRWLTDVSPLLALLNGERCSLTMKTVPWAMPWMTSLNLRFSYSNSSGNSSENLYPFKLVSLYNGGTFDRDYNKRFQEIKFDIPASAKKVELYAVITGHGSDDNACCEFCVTSHFFSVNGIYNNSRIFDSAGSALGCALRVGEGGVPNEHGTWLYGRGGWCDGLQVNPWRIDITPQVNMGGTNTILYFGLFDGRNPNPARDPGYIIMYSYLIFYK</sequence>
<name>A0A8T2MHF9_ASTMX</name>
<keyword evidence="1" id="KW-1015">Disulfide bond</keyword>
<feature type="signal peptide" evidence="2">
    <location>
        <begin position="1"/>
        <end position="28"/>
    </location>
</feature>
<keyword evidence="2" id="KW-0732">Signal</keyword>
<accession>A0A8T2MHF9</accession>
<proteinExistence type="predicted"/>
<dbReference type="EMBL" id="JAICCE010000001">
    <property type="protein sequence ID" value="KAG9283728.1"/>
    <property type="molecule type" value="Genomic_DNA"/>
</dbReference>
<evidence type="ECO:0000313" key="4">
    <source>
        <dbReference type="EMBL" id="KAG9283728.1"/>
    </source>
</evidence>
<dbReference type="SMART" id="SM01290">
    <property type="entry name" value="N-glycanase_N"/>
    <property type="match status" value="1"/>
</dbReference>
<dbReference type="Pfam" id="PF09112">
    <property type="entry name" value="N-glycanase_N"/>
    <property type="match status" value="2"/>
</dbReference>
<dbReference type="PANTHER" id="PTHR39319:SF1">
    <property type="entry name" value="SI:DKEY-256H2.1"/>
    <property type="match status" value="1"/>
</dbReference>
<dbReference type="Proteomes" id="UP000752171">
    <property type="component" value="Unassembled WGS sequence"/>
</dbReference>
<dbReference type="Gene3D" id="2.60.120.230">
    <property type="match status" value="2"/>
</dbReference>
<dbReference type="PANTHER" id="PTHR39319">
    <property type="entry name" value="SI:DKEY-256H2.1"/>
    <property type="match status" value="1"/>
</dbReference>
<dbReference type="AlphaFoldDB" id="A0A8T2MHF9"/>
<dbReference type="InterPro" id="IPR014784">
    <property type="entry name" value="Cu2_ascorb_mOase-like_C"/>
</dbReference>
<dbReference type="GO" id="GO:0016715">
    <property type="term" value="F:oxidoreductase activity, acting on paired donors, with incorporation or reduction of molecular oxygen, reduced ascorbate as one donor, and incorporation of one atom of oxygen"/>
    <property type="evidence" value="ECO:0007669"/>
    <property type="project" value="InterPro"/>
</dbReference>
<organism evidence="4 5">
    <name type="scientific">Astyanax mexicanus</name>
    <name type="common">Blind cave fish</name>
    <name type="synonym">Astyanax fasciatus mexicanus</name>
    <dbReference type="NCBI Taxonomy" id="7994"/>
    <lineage>
        <taxon>Eukaryota</taxon>
        <taxon>Metazoa</taxon>
        <taxon>Chordata</taxon>
        <taxon>Craniata</taxon>
        <taxon>Vertebrata</taxon>
        <taxon>Euteleostomi</taxon>
        <taxon>Actinopterygii</taxon>
        <taxon>Neopterygii</taxon>
        <taxon>Teleostei</taxon>
        <taxon>Ostariophysi</taxon>
        <taxon>Characiformes</taxon>
        <taxon>Characoidei</taxon>
        <taxon>Acestrorhamphidae</taxon>
        <taxon>Acestrorhamphinae</taxon>
        <taxon>Astyanax</taxon>
    </lineage>
</organism>
<dbReference type="InterPro" id="IPR015197">
    <property type="entry name" value="PngaseF_C"/>
</dbReference>
<dbReference type="SUPFAM" id="SSF49742">
    <property type="entry name" value="PHM/PNGase F"/>
    <property type="match status" value="1"/>
</dbReference>
<dbReference type="Gene3D" id="3.50.30.30">
    <property type="match status" value="1"/>
</dbReference>
<dbReference type="InterPro" id="IPR015196">
    <property type="entry name" value="PngaseF_N"/>
</dbReference>
<dbReference type="InterPro" id="IPR053251">
    <property type="entry name" value="N-glycanase"/>
</dbReference>
<feature type="chain" id="PRO_5035756051" description="Peptide-N-glycosidase F N-terminal domain-containing protein" evidence="2">
    <location>
        <begin position="29"/>
        <end position="664"/>
    </location>
</feature>
<dbReference type="Pfam" id="PF09113">
    <property type="entry name" value="N-glycanase_C"/>
    <property type="match status" value="1"/>
</dbReference>
<evidence type="ECO:0000259" key="3">
    <source>
        <dbReference type="SMART" id="SM01290"/>
    </source>
</evidence>
<dbReference type="OrthoDB" id="406745at2759"/>
<reference evidence="4 5" key="1">
    <citation type="submission" date="2021-07" db="EMBL/GenBank/DDBJ databases">
        <authorList>
            <person name="Imarazene B."/>
            <person name="Zahm M."/>
            <person name="Klopp C."/>
            <person name="Cabau C."/>
            <person name="Beille S."/>
            <person name="Jouanno E."/>
            <person name="Castinel A."/>
            <person name="Lluch J."/>
            <person name="Gil L."/>
            <person name="Kuchtly C."/>
            <person name="Lopez Roques C."/>
            <person name="Donnadieu C."/>
            <person name="Parrinello H."/>
            <person name="Journot L."/>
            <person name="Du K."/>
            <person name="Schartl M."/>
            <person name="Retaux S."/>
            <person name="Guiguen Y."/>
        </authorList>
    </citation>
    <scope>NUCLEOTIDE SEQUENCE [LARGE SCALE GENOMIC DNA]</scope>
    <source>
        <strain evidence="4">Pach_M1</strain>
        <tissue evidence="4">Testis</tissue>
    </source>
</reference>
<dbReference type="InterPro" id="IPR008977">
    <property type="entry name" value="PHM/PNGase_F_dom_sf"/>
</dbReference>
<evidence type="ECO:0000256" key="2">
    <source>
        <dbReference type="SAM" id="SignalP"/>
    </source>
</evidence>
<dbReference type="CDD" id="cd00538">
    <property type="entry name" value="PA"/>
    <property type="match status" value="1"/>
</dbReference>
<evidence type="ECO:0000256" key="1">
    <source>
        <dbReference type="ARBA" id="ARBA00023157"/>
    </source>
</evidence>
<comment type="caution">
    <text evidence="4">The sequence shown here is derived from an EMBL/GenBank/DDBJ whole genome shotgun (WGS) entry which is preliminary data.</text>
</comment>
<evidence type="ECO:0000313" key="5">
    <source>
        <dbReference type="Proteomes" id="UP000752171"/>
    </source>
</evidence>
<protein>
    <recommendedName>
        <fullName evidence="3">Peptide-N-glycosidase F N-terminal domain-containing protein</fullName>
    </recommendedName>
</protein>
<feature type="domain" description="Peptide-N-glycosidase F N-terminal" evidence="3">
    <location>
        <begin position="368"/>
        <end position="490"/>
    </location>
</feature>
<gene>
    <name evidence="4" type="ORF">AMEX_G2529</name>
</gene>